<evidence type="ECO:0000313" key="2">
    <source>
        <dbReference type="EMBL" id="RVD80166.1"/>
    </source>
</evidence>
<organism evidence="2 3">
    <name type="scientific">Arthrobotrys flagrans</name>
    <name type="common">Nematode-trapping fungus</name>
    <name type="synonym">Trichothecium flagrans</name>
    <dbReference type="NCBI Taxonomy" id="97331"/>
    <lineage>
        <taxon>Eukaryota</taxon>
        <taxon>Fungi</taxon>
        <taxon>Dikarya</taxon>
        <taxon>Ascomycota</taxon>
        <taxon>Pezizomycotina</taxon>
        <taxon>Orbiliomycetes</taxon>
        <taxon>Orbiliales</taxon>
        <taxon>Orbiliaceae</taxon>
        <taxon>Arthrobotrys</taxon>
    </lineage>
</organism>
<dbReference type="AlphaFoldDB" id="A0A436ZMS3"/>
<name>A0A436ZMS3_ARTFL</name>
<accession>A0A436ZMS3</accession>
<evidence type="ECO:0000313" key="3">
    <source>
        <dbReference type="Proteomes" id="UP000283090"/>
    </source>
</evidence>
<dbReference type="SUPFAM" id="SSF56024">
    <property type="entry name" value="Phospholipase D/nuclease"/>
    <property type="match status" value="2"/>
</dbReference>
<evidence type="ECO:0000259" key="1">
    <source>
        <dbReference type="PROSITE" id="PS50035"/>
    </source>
</evidence>
<comment type="caution">
    <text evidence="2">The sequence shown here is derived from an EMBL/GenBank/DDBJ whole genome shotgun (WGS) entry which is preliminary data.</text>
</comment>
<reference evidence="2 3" key="1">
    <citation type="submission" date="2019-01" db="EMBL/GenBank/DDBJ databases">
        <title>Intercellular communication is required for trap formation in the nematode-trapping fungus Duddingtonia flagrans.</title>
        <authorList>
            <person name="Youssar L."/>
            <person name="Wernet V."/>
            <person name="Hensel N."/>
            <person name="Hildebrandt H.-G."/>
            <person name="Fischer R."/>
        </authorList>
    </citation>
    <scope>NUCLEOTIDE SEQUENCE [LARGE SCALE GENOMIC DNA]</scope>
    <source>
        <strain evidence="2 3">CBS H-5679</strain>
    </source>
</reference>
<dbReference type="VEuPathDB" id="FungiDB:DFL_008072"/>
<dbReference type="EMBL" id="SAEB01000012">
    <property type="protein sequence ID" value="RVD80166.1"/>
    <property type="molecule type" value="Genomic_DNA"/>
</dbReference>
<dbReference type="GeneID" id="93590383"/>
<dbReference type="RefSeq" id="XP_067485710.1">
    <property type="nucleotide sequence ID" value="XM_067637754.1"/>
</dbReference>
<dbReference type="InterPro" id="IPR025202">
    <property type="entry name" value="PLD-like_dom"/>
</dbReference>
<dbReference type="Proteomes" id="UP000283090">
    <property type="component" value="Unassembled WGS sequence"/>
</dbReference>
<dbReference type="GO" id="GO:0032049">
    <property type="term" value="P:cardiolipin biosynthetic process"/>
    <property type="evidence" value="ECO:0007669"/>
    <property type="project" value="UniProtKB-ARBA"/>
</dbReference>
<dbReference type="PANTHER" id="PTHR21248:SF22">
    <property type="entry name" value="PHOSPHOLIPASE D"/>
    <property type="match status" value="1"/>
</dbReference>
<dbReference type="STRING" id="97331.A0A436ZMS3"/>
<gene>
    <name evidence="2" type="ORF">DFL_008072</name>
</gene>
<proteinExistence type="predicted"/>
<keyword evidence="3" id="KW-1185">Reference proteome</keyword>
<protein>
    <recommendedName>
        <fullName evidence="1">PLD phosphodiesterase domain-containing protein</fullName>
    </recommendedName>
</protein>
<dbReference type="OrthoDB" id="9997422at2759"/>
<feature type="domain" description="PLD phosphodiesterase" evidence="1">
    <location>
        <begin position="453"/>
        <end position="480"/>
    </location>
</feature>
<dbReference type="CDD" id="cd00138">
    <property type="entry name" value="PLDc_SF"/>
    <property type="match status" value="2"/>
</dbReference>
<dbReference type="PANTHER" id="PTHR21248">
    <property type="entry name" value="CARDIOLIPIN SYNTHASE"/>
    <property type="match status" value="1"/>
</dbReference>
<dbReference type="GO" id="GO:0030572">
    <property type="term" value="F:phosphatidyltransferase activity"/>
    <property type="evidence" value="ECO:0007669"/>
    <property type="project" value="UniProtKB-ARBA"/>
</dbReference>
<feature type="domain" description="PLD phosphodiesterase" evidence="1">
    <location>
        <begin position="196"/>
        <end position="223"/>
    </location>
</feature>
<dbReference type="Pfam" id="PF13091">
    <property type="entry name" value="PLDc_2"/>
    <property type="match status" value="1"/>
</dbReference>
<dbReference type="Gene3D" id="3.30.870.10">
    <property type="entry name" value="Endonuclease Chain A"/>
    <property type="match status" value="2"/>
</dbReference>
<dbReference type="InterPro" id="IPR001736">
    <property type="entry name" value="PLipase_D/transphosphatidylase"/>
</dbReference>
<sequence length="536" mass="59762">MQHNSKKYPGIFDTMMSLMSGEPISLKIHTPSKGEFRAVTEGSSFGVTQPSELFSKIYLNILNPGEHASSNEQSKPIAGALGTVPLTIISTVPDIADHYYNLIVEAKSEIMIFSNFWKHSYAAQRIGDALKLLSKRIGQTNGSCVTVKIMFDRGSVKHLFQPRVLVTEAEWNTLGLPPTQDTPNIDLEVINYHNFPIGTFHSKFMVIDRRIAVLNSCNIQDNSNLEMMCQFEGPIVDEVWDHAIWTWGLLVVSKHSSANGGGSGSLTDPNAVVAPVNSTSLNDPPPRRAIEDVSNILNRSVMNQFLPDATGDDIAKVPFRSHLRLNTKDIPMVLAPRAAYASFGNVSLNTPQNAAWLSAIHFAKSKIFIQTPDLNAPQVITALLEAVKCGVEVIIILCLGYNDLGEMLPTQGGHNEWVVAHMMKQLSEEERNMLKIYWYVGRDMVRPVHASKHFRTCHIKLMIVDERVGIQGSGNQDTQSWFHSQEINIVIDSEEVCKQWMEQLVANQNSFLYGRGNEVDGIWRDSLGSQVPGYWF</sequence>
<dbReference type="PROSITE" id="PS50035">
    <property type="entry name" value="PLD"/>
    <property type="match status" value="2"/>
</dbReference>